<organism evidence="1 2">
    <name type="scientific">Gigaspora margarita</name>
    <dbReference type="NCBI Taxonomy" id="4874"/>
    <lineage>
        <taxon>Eukaryota</taxon>
        <taxon>Fungi</taxon>
        <taxon>Fungi incertae sedis</taxon>
        <taxon>Mucoromycota</taxon>
        <taxon>Glomeromycotina</taxon>
        <taxon>Glomeromycetes</taxon>
        <taxon>Diversisporales</taxon>
        <taxon>Gigasporaceae</taxon>
        <taxon>Gigaspora</taxon>
    </lineage>
</organism>
<evidence type="ECO:0000313" key="2">
    <source>
        <dbReference type="Proteomes" id="UP000789901"/>
    </source>
</evidence>
<gene>
    <name evidence="1" type="ORF">GMARGA_LOCUS35298</name>
</gene>
<feature type="non-terminal residue" evidence="1">
    <location>
        <position position="1"/>
    </location>
</feature>
<comment type="caution">
    <text evidence="1">The sequence shown here is derived from an EMBL/GenBank/DDBJ whole genome shotgun (WGS) entry which is preliminary data.</text>
</comment>
<evidence type="ECO:0000313" key="1">
    <source>
        <dbReference type="EMBL" id="CAG8841197.1"/>
    </source>
</evidence>
<feature type="non-terminal residue" evidence="1">
    <location>
        <position position="55"/>
    </location>
</feature>
<sequence>SFSIFGSKIPANVSAQKQAANEIRNDKKKLVKLEQIYNISTNAQLRLDIYQKIVD</sequence>
<keyword evidence="2" id="KW-1185">Reference proteome</keyword>
<name>A0ABN7WUS6_GIGMA</name>
<dbReference type="EMBL" id="CAJVQB010065112">
    <property type="protein sequence ID" value="CAG8841197.1"/>
    <property type="molecule type" value="Genomic_DNA"/>
</dbReference>
<reference evidence="1 2" key="1">
    <citation type="submission" date="2021-06" db="EMBL/GenBank/DDBJ databases">
        <authorList>
            <person name="Kallberg Y."/>
            <person name="Tangrot J."/>
            <person name="Rosling A."/>
        </authorList>
    </citation>
    <scope>NUCLEOTIDE SEQUENCE [LARGE SCALE GENOMIC DNA]</scope>
    <source>
        <strain evidence="1 2">120-4 pot B 10/14</strain>
    </source>
</reference>
<proteinExistence type="predicted"/>
<protein>
    <submittedName>
        <fullName evidence="1">5995_t:CDS:1</fullName>
    </submittedName>
</protein>
<dbReference type="Proteomes" id="UP000789901">
    <property type="component" value="Unassembled WGS sequence"/>
</dbReference>
<accession>A0ABN7WUS6</accession>